<keyword evidence="6" id="KW-0539">Nucleus</keyword>
<name>A0A915DE58_9BILA</name>
<reference evidence="10" key="1">
    <citation type="submission" date="2022-11" db="UniProtKB">
        <authorList>
            <consortium name="WormBaseParasite"/>
        </authorList>
    </citation>
    <scope>IDENTIFICATION</scope>
</reference>
<dbReference type="SMART" id="SM00479">
    <property type="entry name" value="EXOIII"/>
    <property type="match status" value="1"/>
</dbReference>
<protein>
    <submittedName>
        <fullName evidence="10">Exonuclease domain-containing protein</fullName>
    </submittedName>
</protein>
<dbReference type="InterPro" id="IPR047021">
    <property type="entry name" value="REXO1/3/4-like"/>
</dbReference>
<dbReference type="FunFam" id="3.30.420.10:FF:000019">
    <property type="entry name" value="RNA exonuclease NEF-sp"/>
    <property type="match status" value="1"/>
</dbReference>
<dbReference type="AlphaFoldDB" id="A0A915DE58"/>
<feature type="domain" description="Exonuclease" evidence="8">
    <location>
        <begin position="241"/>
        <end position="401"/>
    </location>
</feature>
<dbReference type="CDD" id="cd06145">
    <property type="entry name" value="REX1_like"/>
    <property type="match status" value="1"/>
</dbReference>
<accession>A0A915DE58</accession>
<dbReference type="InterPro" id="IPR012337">
    <property type="entry name" value="RNaseH-like_sf"/>
</dbReference>
<evidence type="ECO:0000256" key="3">
    <source>
        <dbReference type="ARBA" id="ARBA00022722"/>
    </source>
</evidence>
<evidence type="ECO:0000256" key="1">
    <source>
        <dbReference type="ARBA" id="ARBA00004123"/>
    </source>
</evidence>
<dbReference type="GO" id="GO:0005634">
    <property type="term" value="C:nucleus"/>
    <property type="evidence" value="ECO:0007669"/>
    <property type="project" value="UniProtKB-SubCell"/>
</dbReference>
<keyword evidence="9" id="KW-1185">Reference proteome</keyword>
<dbReference type="Proteomes" id="UP000887574">
    <property type="component" value="Unplaced"/>
</dbReference>
<evidence type="ECO:0000256" key="6">
    <source>
        <dbReference type="ARBA" id="ARBA00023242"/>
    </source>
</evidence>
<sequence length="592" mass="67412">MNRRAENRLLNKNRKRNNELMLLSGNNLNDARKLSEGIDEDGPPPTKSAKELSKDLLSKVKDARNEKLEPQLILTLAKLNGRLPHTDDFGNLIQYSLIGNCVKRPIWMHIKNLRGFLQVVLLRVNCFERHIVHDADQPSFIDSFFERTWIRMDPSIDNRELFWKRITTVPQSRKLLLKKKISEYGDPLEALRGNDIKLDLLMTLEQMADHGYPLGEEYDEETGIDIRPTKQKYRKVNKSSPIFVLDCEMCMTSNKRSELTRISIVNEEGEILLDTYVKPTNEITDYVTQYSGITKEMLKDVKVRLLDVQRAVSSILPADGILCGHSLEFDLKALQLSHPYCIDLALLFNFSGNARSRTSLRTLTSIFLGENIQDAKTGHCSVEDALATLKLLKLKMEKGFAFGNVLYDWVFKDFATANGMDEFGKRLKKLAETPEKKPILHASKMGCIENFAFTPEETMDGIDENDLFDFTKVVSIEKGHPKTAKLNESIEPSKKNVLIAIDNPDDFVEESEKCKVLNSGLGEVDFFQKQLAPLLMQYSVSLVEANCDKQEITNKDIDVLVKSMVDGTCLNGLFMLLMSTKKKSILYLKLKK</sequence>
<dbReference type="GO" id="GO:0004527">
    <property type="term" value="F:exonuclease activity"/>
    <property type="evidence" value="ECO:0007669"/>
    <property type="project" value="UniProtKB-KW"/>
</dbReference>
<comment type="subcellular location">
    <subcellularLocation>
        <location evidence="1">Nucleus</location>
    </subcellularLocation>
</comment>
<dbReference type="Gene3D" id="3.30.420.10">
    <property type="entry name" value="Ribonuclease H-like superfamily/Ribonuclease H"/>
    <property type="match status" value="1"/>
</dbReference>
<dbReference type="InterPro" id="IPR013520">
    <property type="entry name" value="Ribonucl_H"/>
</dbReference>
<dbReference type="InterPro" id="IPR036397">
    <property type="entry name" value="RNaseH_sf"/>
</dbReference>
<evidence type="ECO:0000256" key="7">
    <source>
        <dbReference type="SAM" id="MobiDB-lite"/>
    </source>
</evidence>
<dbReference type="InterPro" id="IPR034922">
    <property type="entry name" value="REX1-like_exo"/>
</dbReference>
<comment type="similarity">
    <text evidence="2">Belongs to the REXO1/REXO3 family.</text>
</comment>
<evidence type="ECO:0000313" key="10">
    <source>
        <dbReference type="WBParaSite" id="jg1828"/>
    </source>
</evidence>
<dbReference type="Pfam" id="PF00929">
    <property type="entry name" value="RNase_T"/>
    <property type="match status" value="1"/>
</dbReference>
<organism evidence="9 10">
    <name type="scientific">Ditylenchus dipsaci</name>
    <dbReference type="NCBI Taxonomy" id="166011"/>
    <lineage>
        <taxon>Eukaryota</taxon>
        <taxon>Metazoa</taxon>
        <taxon>Ecdysozoa</taxon>
        <taxon>Nematoda</taxon>
        <taxon>Chromadorea</taxon>
        <taxon>Rhabditida</taxon>
        <taxon>Tylenchina</taxon>
        <taxon>Tylenchomorpha</taxon>
        <taxon>Sphaerularioidea</taxon>
        <taxon>Anguinidae</taxon>
        <taxon>Anguininae</taxon>
        <taxon>Ditylenchus</taxon>
    </lineage>
</organism>
<feature type="region of interest" description="Disordered" evidence="7">
    <location>
        <begin position="33"/>
        <end position="53"/>
    </location>
</feature>
<proteinExistence type="inferred from homology"/>
<evidence type="ECO:0000313" key="9">
    <source>
        <dbReference type="Proteomes" id="UP000887574"/>
    </source>
</evidence>
<evidence type="ECO:0000259" key="8">
    <source>
        <dbReference type="SMART" id="SM00479"/>
    </source>
</evidence>
<evidence type="ECO:0000256" key="2">
    <source>
        <dbReference type="ARBA" id="ARBA00006357"/>
    </source>
</evidence>
<evidence type="ECO:0000256" key="4">
    <source>
        <dbReference type="ARBA" id="ARBA00022801"/>
    </source>
</evidence>
<dbReference type="PANTHER" id="PTHR12801">
    <property type="entry name" value="RNA EXONUCLEASE REXO1 / RECO3 FAMILY MEMBER-RELATED"/>
    <property type="match status" value="1"/>
</dbReference>
<dbReference type="PANTHER" id="PTHR12801:SF82">
    <property type="entry name" value="RNA EXONUCLEASE 5"/>
    <property type="match status" value="1"/>
</dbReference>
<keyword evidence="3" id="KW-0540">Nuclease</keyword>
<dbReference type="WBParaSite" id="jg1828">
    <property type="protein sequence ID" value="jg1828"/>
    <property type="gene ID" value="jg1828"/>
</dbReference>
<dbReference type="GO" id="GO:0003676">
    <property type="term" value="F:nucleic acid binding"/>
    <property type="evidence" value="ECO:0007669"/>
    <property type="project" value="InterPro"/>
</dbReference>
<dbReference type="SUPFAM" id="SSF53098">
    <property type="entry name" value="Ribonuclease H-like"/>
    <property type="match status" value="1"/>
</dbReference>
<keyword evidence="5" id="KW-0269">Exonuclease</keyword>
<keyword evidence="4" id="KW-0378">Hydrolase</keyword>
<evidence type="ECO:0000256" key="5">
    <source>
        <dbReference type="ARBA" id="ARBA00022839"/>
    </source>
</evidence>